<keyword evidence="3 5" id="KW-0238">DNA-binding</keyword>
<gene>
    <name evidence="8" type="ORF">ACFSYJ_36690</name>
</gene>
<dbReference type="RefSeq" id="WP_345404675.1">
    <property type="nucleotide sequence ID" value="NZ_BAABHG010000017.1"/>
</dbReference>
<accession>A0ABW5GTB4</accession>
<evidence type="ECO:0000256" key="3">
    <source>
        <dbReference type="ARBA" id="ARBA00023125"/>
    </source>
</evidence>
<dbReference type="InterPro" id="IPR011990">
    <property type="entry name" value="TPR-like_helical_dom_sf"/>
</dbReference>
<comment type="similarity">
    <text evidence="1">Belongs to the AfsR/DnrI/RedD regulatory family.</text>
</comment>
<comment type="caution">
    <text evidence="8">The sequence shown here is derived from an EMBL/GenBank/DDBJ whole genome shotgun (WGS) entry which is preliminary data.</text>
</comment>
<dbReference type="PANTHER" id="PTHR35807">
    <property type="entry name" value="TRANSCRIPTIONAL REGULATOR REDD-RELATED"/>
    <property type="match status" value="1"/>
</dbReference>
<feature type="domain" description="OmpR/PhoB-type" evidence="7">
    <location>
        <begin position="17"/>
        <end position="121"/>
    </location>
</feature>
<reference evidence="9" key="1">
    <citation type="journal article" date="2019" name="Int. J. Syst. Evol. Microbiol.">
        <title>The Global Catalogue of Microorganisms (GCM) 10K type strain sequencing project: providing services to taxonomists for standard genome sequencing and annotation.</title>
        <authorList>
            <consortium name="The Broad Institute Genomics Platform"/>
            <consortium name="The Broad Institute Genome Sequencing Center for Infectious Disease"/>
            <person name="Wu L."/>
            <person name="Ma J."/>
        </authorList>
    </citation>
    <scope>NUCLEOTIDE SEQUENCE [LARGE SCALE GENOMIC DNA]</scope>
    <source>
        <strain evidence="9">CGMCC 4.7643</strain>
    </source>
</reference>
<evidence type="ECO:0000259" key="7">
    <source>
        <dbReference type="PROSITE" id="PS51755"/>
    </source>
</evidence>
<dbReference type="InterPro" id="IPR016032">
    <property type="entry name" value="Sig_transdc_resp-reg_C-effctor"/>
</dbReference>
<organism evidence="8 9">
    <name type="scientific">Amycolatopsis samaneae</name>
    <dbReference type="NCBI Taxonomy" id="664691"/>
    <lineage>
        <taxon>Bacteria</taxon>
        <taxon>Bacillati</taxon>
        <taxon>Actinomycetota</taxon>
        <taxon>Actinomycetes</taxon>
        <taxon>Pseudonocardiales</taxon>
        <taxon>Pseudonocardiaceae</taxon>
        <taxon>Amycolatopsis</taxon>
    </lineage>
</organism>
<dbReference type="PANTHER" id="PTHR35807:SF1">
    <property type="entry name" value="TRANSCRIPTIONAL REGULATOR REDD"/>
    <property type="match status" value="1"/>
</dbReference>
<evidence type="ECO:0000256" key="4">
    <source>
        <dbReference type="ARBA" id="ARBA00023163"/>
    </source>
</evidence>
<dbReference type="Pfam" id="PF03704">
    <property type="entry name" value="BTAD"/>
    <property type="match status" value="1"/>
</dbReference>
<keyword evidence="4" id="KW-0804">Transcription</keyword>
<proteinExistence type="inferred from homology"/>
<evidence type="ECO:0000256" key="6">
    <source>
        <dbReference type="SAM" id="MobiDB-lite"/>
    </source>
</evidence>
<dbReference type="InterPro" id="IPR051677">
    <property type="entry name" value="AfsR-DnrI-RedD_regulator"/>
</dbReference>
<dbReference type="Proteomes" id="UP001597419">
    <property type="component" value="Unassembled WGS sequence"/>
</dbReference>
<dbReference type="SUPFAM" id="SSF46894">
    <property type="entry name" value="C-terminal effector domain of the bipartite response regulators"/>
    <property type="match status" value="1"/>
</dbReference>
<evidence type="ECO:0000313" key="8">
    <source>
        <dbReference type="EMBL" id="MFD2464204.1"/>
    </source>
</evidence>
<keyword evidence="2" id="KW-0805">Transcription regulation</keyword>
<feature type="DNA-binding region" description="OmpR/PhoB-type" evidence="5">
    <location>
        <begin position="17"/>
        <end position="121"/>
    </location>
</feature>
<name>A0ABW5GTB4_9PSEU</name>
<dbReference type="InterPro" id="IPR005158">
    <property type="entry name" value="BTAD"/>
</dbReference>
<evidence type="ECO:0000256" key="5">
    <source>
        <dbReference type="PROSITE-ProRule" id="PRU01091"/>
    </source>
</evidence>
<dbReference type="Pfam" id="PF00486">
    <property type="entry name" value="Trans_reg_C"/>
    <property type="match status" value="1"/>
</dbReference>
<protein>
    <submittedName>
        <fullName evidence="8">AfsR/SARP family transcriptional regulator</fullName>
    </submittedName>
</protein>
<evidence type="ECO:0000256" key="1">
    <source>
        <dbReference type="ARBA" id="ARBA00005820"/>
    </source>
</evidence>
<dbReference type="Gene3D" id="1.10.10.10">
    <property type="entry name" value="Winged helix-like DNA-binding domain superfamily/Winged helix DNA-binding domain"/>
    <property type="match status" value="1"/>
</dbReference>
<dbReference type="EMBL" id="JBHUKU010000025">
    <property type="protein sequence ID" value="MFD2464204.1"/>
    <property type="molecule type" value="Genomic_DNA"/>
</dbReference>
<feature type="region of interest" description="Disordered" evidence="6">
    <location>
        <begin position="272"/>
        <end position="295"/>
    </location>
</feature>
<sequence>MTHAERTVPNAPYDAAPASGGTGSVRFAVLGPVEVIRDGTDHAPSTPKVLQLLAMLLMRPGKVVHTEAIIEELWDEAPPRSARTTLNTYVYHLRRCIDRHRLAPDGEAMLVRKPPGYVLRIDPAQVDVFAFRQLQRKGHAEQARGEHAAAAASFRAALDLWTGQPFANVHCGPVLSAYAAELLERRRGTRQSRIEAELSSGAHHELIGELRSLAAADPLDEAVHGQLMRLMARSGRRSDAMATYRRLRVRLNEELGVQPCERLQRLYSELIHDGGASVPPGRHDRRAHRTTETHH</sequence>
<dbReference type="SUPFAM" id="SSF48452">
    <property type="entry name" value="TPR-like"/>
    <property type="match status" value="1"/>
</dbReference>
<evidence type="ECO:0000256" key="2">
    <source>
        <dbReference type="ARBA" id="ARBA00023015"/>
    </source>
</evidence>
<dbReference type="SMART" id="SM00862">
    <property type="entry name" value="Trans_reg_C"/>
    <property type="match status" value="1"/>
</dbReference>
<dbReference type="PROSITE" id="PS51755">
    <property type="entry name" value="OMPR_PHOB"/>
    <property type="match status" value="1"/>
</dbReference>
<evidence type="ECO:0000313" key="9">
    <source>
        <dbReference type="Proteomes" id="UP001597419"/>
    </source>
</evidence>
<dbReference type="InterPro" id="IPR001867">
    <property type="entry name" value="OmpR/PhoB-type_DNA-bd"/>
</dbReference>
<keyword evidence="9" id="KW-1185">Reference proteome</keyword>
<dbReference type="Gene3D" id="1.25.40.10">
    <property type="entry name" value="Tetratricopeptide repeat domain"/>
    <property type="match status" value="1"/>
</dbReference>
<dbReference type="SMART" id="SM01043">
    <property type="entry name" value="BTAD"/>
    <property type="match status" value="1"/>
</dbReference>
<dbReference type="CDD" id="cd15831">
    <property type="entry name" value="BTAD"/>
    <property type="match status" value="1"/>
</dbReference>
<dbReference type="InterPro" id="IPR036388">
    <property type="entry name" value="WH-like_DNA-bd_sf"/>
</dbReference>